<reference evidence="7 8" key="1">
    <citation type="submission" date="2014-03" db="EMBL/GenBank/DDBJ databases">
        <title>Genomics of Bifidobacteria.</title>
        <authorList>
            <person name="Ventura M."/>
            <person name="Milani C."/>
            <person name="Lugli G.A."/>
        </authorList>
    </citation>
    <scope>NUCLEOTIDE SEQUENCE [LARGE SCALE GENOMIC DNA]</scope>
    <source>
        <strain evidence="7 8">DSM 22766</strain>
    </source>
</reference>
<name>A0A086Z2G8_9BIFI</name>
<feature type="domain" description="ABC-2 type transporter transmembrane" evidence="6">
    <location>
        <begin position="52"/>
        <end position="720"/>
    </location>
</feature>
<keyword evidence="3 5" id="KW-1133">Transmembrane helix</keyword>
<keyword evidence="8" id="KW-1185">Reference proteome</keyword>
<evidence type="ECO:0000256" key="5">
    <source>
        <dbReference type="SAM" id="Phobius"/>
    </source>
</evidence>
<dbReference type="PANTHER" id="PTHR43077">
    <property type="entry name" value="TRANSPORT PERMEASE YVFS-RELATED"/>
    <property type="match status" value="1"/>
</dbReference>
<evidence type="ECO:0000256" key="3">
    <source>
        <dbReference type="ARBA" id="ARBA00022989"/>
    </source>
</evidence>
<dbReference type="PANTHER" id="PTHR43077:SF10">
    <property type="entry name" value="TRANSPORT PERMEASE PROTEIN"/>
    <property type="match status" value="1"/>
</dbReference>
<dbReference type="EMBL" id="JGYK01000001">
    <property type="protein sequence ID" value="KFI40718.1"/>
    <property type="molecule type" value="Genomic_DNA"/>
</dbReference>
<dbReference type="Gene3D" id="3.40.1710.10">
    <property type="entry name" value="abc type-2 transporter like domain"/>
    <property type="match status" value="1"/>
</dbReference>
<dbReference type="STRING" id="1437605.AB656_05430"/>
<feature type="transmembrane region" description="Helical" evidence="5">
    <location>
        <begin position="587"/>
        <end position="610"/>
    </location>
</feature>
<feature type="transmembrane region" description="Helical" evidence="5">
    <location>
        <begin position="47"/>
        <end position="71"/>
    </location>
</feature>
<organism evidence="7 8">
    <name type="scientific">Bifidobacterium actinocoloniiforme DSM 22766</name>
    <dbReference type="NCBI Taxonomy" id="1437605"/>
    <lineage>
        <taxon>Bacteria</taxon>
        <taxon>Bacillati</taxon>
        <taxon>Actinomycetota</taxon>
        <taxon>Actinomycetes</taxon>
        <taxon>Bifidobacteriales</taxon>
        <taxon>Bifidobacteriaceae</taxon>
        <taxon>Bifidobacterium</taxon>
    </lineage>
</organism>
<feature type="transmembrane region" description="Helical" evidence="5">
    <location>
        <begin position="704"/>
        <end position="721"/>
    </location>
</feature>
<dbReference type="NCBIfam" id="TIGR03062">
    <property type="entry name" value="pip_yhgE_Cterm"/>
    <property type="match status" value="1"/>
</dbReference>
<dbReference type="Pfam" id="PF12698">
    <property type="entry name" value="ABC2_membrane_3"/>
    <property type="match status" value="1"/>
</dbReference>
<evidence type="ECO:0000256" key="2">
    <source>
        <dbReference type="ARBA" id="ARBA00022692"/>
    </source>
</evidence>
<dbReference type="Proteomes" id="UP000029015">
    <property type="component" value="Unassembled WGS sequence"/>
</dbReference>
<evidence type="ECO:0000256" key="1">
    <source>
        <dbReference type="ARBA" id="ARBA00004141"/>
    </source>
</evidence>
<feature type="transmembrane region" description="Helical" evidence="5">
    <location>
        <begin position="790"/>
        <end position="808"/>
    </location>
</feature>
<feature type="transmembrane region" description="Helical" evidence="5">
    <location>
        <begin position="617"/>
        <end position="637"/>
    </location>
</feature>
<keyword evidence="4 5" id="KW-0472">Membrane</keyword>
<evidence type="ECO:0000313" key="8">
    <source>
        <dbReference type="Proteomes" id="UP000029015"/>
    </source>
</evidence>
<dbReference type="InterPro" id="IPR017501">
    <property type="entry name" value="Phage_infect_YhgE_C"/>
</dbReference>
<feature type="transmembrane region" description="Helical" evidence="5">
    <location>
        <begin position="548"/>
        <end position="567"/>
    </location>
</feature>
<gene>
    <name evidence="7" type="ORF">BACT_1425</name>
</gene>
<evidence type="ECO:0000259" key="6">
    <source>
        <dbReference type="Pfam" id="PF12698"/>
    </source>
</evidence>
<feature type="transmembrane region" description="Helical" evidence="5">
    <location>
        <begin position="643"/>
        <end position="663"/>
    </location>
</feature>
<evidence type="ECO:0000313" key="7">
    <source>
        <dbReference type="EMBL" id="KFI40718.1"/>
    </source>
</evidence>
<dbReference type="GO" id="GO:0140359">
    <property type="term" value="F:ABC-type transporter activity"/>
    <property type="evidence" value="ECO:0007669"/>
    <property type="project" value="InterPro"/>
</dbReference>
<dbReference type="InterPro" id="IPR017500">
    <property type="entry name" value="Phage_infect_YhgE_N"/>
</dbReference>
<comment type="subcellular location">
    <subcellularLocation>
        <location evidence="1">Membrane</location>
        <topology evidence="1">Multi-pass membrane protein</topology>
    </subcellularLocation>
</comment>
<dbReference type="InterPro" id="IPR051328">
    <property type="entry name" value="T7SS_ABC-Transporter"/>
</dbReference>
<keyword evidence="2 5" id="KW-0812">Transmembrane</keyword>
<comment type="caution">
    <text evidence="7">The sequence shown here is derived from an EMBL/GenBank/DDBJ whole genome shotgun (WGS) entry which is preliminary data.</text>
</comment>
<dbReference type="NCBIfam" id="TIGR03061">
    <property type="entry name" value="pip_yhgE_Nterm"/>
    <property type="match status" value="1"/>
</dbReference>
<evidence type="ECO:0000256" key="4">
    <source>
        <dbReference type="ARBA" id="ARBA00023136"/>
    </source>
</evidence>
<dbReference type="eggNOG" id="COG1511">
    <property type="taxonomic scope" value="Bacteria"/>
</dbReference>
<accession>A0A086Z2G8</accession>
<dbReference type="InterPro" id="IPR013525">
    <property type="entry name" value="ABC2_TM"/>
</dbReference>
<proteinExistence type="predicted"/>
<dbReference type="GO" id="GO:0016020">
    <property type="term" value="C:membrane"/>
    <property type="evidence" value="ECO:0007669"/>
    <property type="project" value="UniProtKB-SubCell"/>
</dbReference>
<feature type="transmembrane region" description="Helical" evidence="5">
    <location>
        <begin position="814"/>
        <end position="834"/>
    </location>
</feature>
<dbReference type="AlphaFoldDB" id="A0A086Z2G8"/>
<sequence>MGSWYARSTLCLADEPDHDPRRKTTITMRNVLAIVRRDALRLLRVPAAWVIMFGLVFIPPLYAWFNVLGFWNPYGNTLNIRVAVVNEDKGANSEIMGKVNLGGQIVSQLKSNKQLGWQFVDRDEALDQVKSGRSYAAIIIPRDFSKQLSSVVTDGSARPQLQYYVNEKANAIATKVTDTGAATVDKQVNNTFVSTVSKVVSSAVDTTNENLNQASKAAGNQAESDLAALQGNINKARSTISDVSGQLSQVPNQTQQARIALNQADNLKSDAGRSLSSMSTLLSQAQGELNGFIDSSSTNLDQASSQLGQASAQANVAVSQATGMLAEANGGVGSAIAQAKQLNQSNAQIIKDLEDLGLPNTSGIINQLKAQNQSLGQSIRALEQLNADTGATIASTASLADTLNHATQNSLSASGNARKNIIAGTLPQLNNGLNSLSSASGGLGARLSSQGTTIAQAKAILGQLDQATSSTRQSLASTDSYLSGLQGKLTTLSTDIDALDTANALPQVFGKDGKLDAAKVADFMLSPTVLDTKVLYPVASYGSGMAPLFVNLSLWVGAFVLMVIVKLEVDDEGLDDPTPTERYWGRWLLLAPLAALQGVTTTIGTILIGVQTISAPLFVLTGAITSLIYLSIAYALSTTFMHVGKGLCVVLVILQIPGASGLYPIEMMPSFFRRLYPFFPFTYSINALRETIGGFYRNDWAMDLAKLGVFALLFFVLGIYGRPRLNNLNRLFAREIEDSDMLVGEPVERISSEFSLAQALAVLANKDEYRQAIVARATSFARLYPRLKRGALIAGIVVPAILAVTFSFTSGTMVTALAAWVIWILVIIAFLMAIEMMRDHVVRQIRLGTLSEQTIRGMVFDFDRPRRKIRRRRRAAMPAHLPSDVTNPAAKRD</sequence>
<protein>
    <submittedName>
        <fullName evidence="7">Phage infection protein-like protein</fullName>
    </submittedName>
</protein>